<reference evidence="1 2" key="2">
    <citation type="journal article" date="2011" name="Mol. Biol. Evol.">
        <title>Unity in variety--the pan-genome of the Chlamydiae.</title>
        <authorList>
            <person name="Collingro A."/>
            <person name="Tischler P."/>
            <person name="Weinmaier T."/>
            <person name="Penz T."/>
            <person name="Heinz E."/>
            <person name="Brunham R.C."/>
            <person name="Read T.D."/>
            <person name="Bavoil P.M."/>
            <person name="Sachse K."/>
            <person name="Kahane S."/>
            <person name="Friedman M.G."/>
            <person name="Rattei T."/>
            <person name="Myers G.S."/>
            <person name="Horn M."/>
        </authorList>
    </citation>
    <scope>NUCLEOTIDE SEQUENCE [LARGE SCALE GENOMIC DNA]</scope>
    <source>
        <strain evidence="2">ATCC VR-1471 / Z</strain>
    </source>
</reference>
<accession>F8L6V1</accession>
<dbReference type="Proteomes" id="UP000000496">
    <property type="component" value="Chromosome gsn.131"/>
</dbReference>
<dbReference type="RefSeq" id="WP_013942918.1">
    <property type="nucleotide sequence ID" value="NC_015713.1"/>
</dbReference>
<sequence>MSKALDFSSMDSASIERFVNSVPKNYYKISNRFLFLPEMSSPKEFVTVASKMEQLAKEKKAEFEGNFRLRSDFGSFSLGDSVPFSLLDRQITVGQMKDQLSGLLDVSADAIKISFHSLRPIRDDFSLHSDLGCHGKGGENFWLILTPPSDSKRAE</sequence>
<gene>
    <name evidence="1" type="ordered locus">SNE_A05740</name>
</gene>
<protein>
    <submittedName>
        <fullName evidence="1">Uncharacterized protein</fullName>
    </submittedName>
</protein>
<dbReference type="KEGG" id="sng:SNE_A05740"/>
<name>F8L6V1_SIMNZ</name>
<keyword evidence="2" id="KW-1185">Reference proteome</keyword>
<dbReference type="STRING" id="331113.SNE_A05740"/>
<reference key="1">
    <citation type="journal article" date="2011" name="Mol. Biol. Evol.">
        <title>Unity in variety -- the pan-genome of the Chlamydiae.</title>
        <authorList>
            <person name="Collingro A."/>
            <person name="Tischler P."/>
            <person name="Weinmaier T."/>
            <person name="Penz T."/>
            <person name="Heinz E."/>
            <person name="Brunham R.C."/>
            <person name="Read T.D."/>
            <person name="Bavoil P.M."/>
            <person name="Sachse K."/>
            <person name="Kahane S."/>
            <person name="Friedman M.G."/>
            <person name="Rattei T."/>
            <person name="Myers G.S.A."/>
            <person name="Horn M."/>
        </authorList>
    </citation>
    <scope>NUCLEOTIDE SEQUENCE</scope>
    <source>
        <strain>Z</strain>
    </source>
</reference>
<evidence type="ECO:0000313" key="1">
    <source>
        <dbReference type="EMBL" id="CCB88451.1"/>
    </source>
</evidence>
<proteinExistence type="predicted"/>
<evidence type="ECO:0000313" key="2">
    <source>
        <dbReference type="Proteomes" id="UP000000496"/>
    </source>
</evidence>
<dbReference type="EMBL" id="FR872582">
    <property type="protein sequence ID" value="CCB88451.1"/>
    <property type="molecule type" value="Genomic_DNA"/>
</dbReference>
<dbReference type="AlphaFoldDB" id="F8L6V1"/>
<dbReference type="HOGENOM" id="CLU_1694335_0_0_0"/>
<organism evidence="1 2">
    <name type="scientific">Simkania negevensis (strain ATCC VR-1471 / DSM 27360 / Z)</name>
    <dbReference type="NCBI Taxonomy" id="331113"/>
    <lineage>
        <taxon>Bacteria</taxon>
        <taxon>Pseudomonadati</taxon>
        <taxon>Chlamydiota</taxon>
        <taxon>Chlamydiia</taxon>
        <taxon>Parachlamydiales</taxon>
        <taxon>Simkaniaceae</taxon>
        <taxon>Simkania</taxon>
    </lineage>
</organism>